<accession>A0A840RYT2</accession>
<gene>
    <name evidence="1" type="ORF">HNR39_004152</name>
</gene>
<dbReference type="AlphaFoldDB" id="A0A840RYT2"/>
<proteinExistence type="predicted"/>
<protein>
    <submittedName>
        <fullName evidence="1">Uncharacterized protein</fullName>
    </submittedName>
</protein>
<keyword evidence="2" id="KW-1185">Reference proteome</keyword>
<evidence type="ECO:0000313" key="2">
    <source>
        <dbReference type="Proteomes" id="UP000571084"/>
    </source>
</evidence>
<organism evidence="1 2">
    <name type="scientific">Glaciimonas immobilis</name>
    <dbReference type="NCBI Taxonomy" id="728004"/>
    <lineage>
        <taxon>Bacteria</taxon>
        <taxon>Pseudomonadati</taxon>
        <taxon>Pseudomonadota</taxon>
        <taxon>Betaproteobacteria</taxon>
        <taxon>Burkholderiales</taxon>
        <taxon>Oxalobacteraceae</taxon>
        <taxon>Glaciimonas</taxon>
    </lineage>
</organism>
<reference evidence="1 2" key="1">
    <citation type="submission" date="2020-08" db="EMBL/GenBank/DDBJ databases">
        <title>Genomic Encyclopedia of Type Strains, Phase IV (KMG-IV): sequencing the most valuable type-strain genomes for metagenomic binning, comparative biology and taxonomic classification.</title>
        <authorList>
            <person name="Goeker M."/>
        </authorList>
    </citation>
    <scope>NUCLEOTIDE SEQUENCE [LARGE SCALE GENOMIC DNA]</scope>
    <source>
        <strain evidence="1 2">DSM 23240</strain>
    </source>
</reference>
<evidence type="ECO:0000313" key="1">
    <source>
        <dbReference type="EMBL" id="MBB5202288.1"/>
    </source>
</evidence>
<sequence length="50" mass="5246">MMNHPKLVLLQPTELDAVAGGVPESPEQLVANVVNTVSSNVSDAELNIFG</sequence>
<name>A0A840RYT2_9BURK</name>
<comment type="caution">
    <text evidence="1">The sequence shown here is derived from an EMBL/GenBank/DDBJ whole genome shotgun (WGS) entry which is preliminary data.</text>
</comment>
<dbReference type="EMBL" id="JACHHQ010000012">
    <property type="protein sequence ID" value="MBB5202288.1"/>
    <property type="molecule type" value="Genomic_DNA"/>
</dbReference>
<dbReference type="Proteomes" id="UP000571084">
    <property type="component" value="Unassembled WGS sequence"/>
</dbReference>
<dbReference type="RefSeq" id="WP_168056441.1">
    <property type="nucleotide sequence ID" value="NZ_JAAOZT010000009.1"/>
</dbReference>